<feature type="region of interest" description="Disordered" evidence="3">
    <location>
        <begin position="76"/>
        <end position="267"/>
    </location>
</feature>
<dbReference type="EMBL" id="CAVNYO010000440">
    <property type="protein sequence ID" value="CAK5280173.1"/>
    <property type="molecule type" value="Genomic_DNA"/>
</dbReference>
<feature type="compositionally biased region" description="Low complexity" evidence="3">
    <location>
        <begin position="236"/>
        <end position="267"/>
    </location>
</feature>
<feature type="coiled-coil region" evidence="2">
    <location>
        <begin position="277"/>
        <end position="416"/>
    </location>
</feature>
<feature type="coiled-coil region" evidence="2">
    <location>
        <begin position="453"/>
        <end position="533"/>
    </location>
</feature>
<keyword evidence="1 2" id="KW-0175">Coiled coil</keyword>
<comment type="caution">
    <text evidence="4">The sequence shown here is derived from an EMBL/GenBank/DDBJ whole genome shotgun (WGS) entry which is preliminary data.</text>
</comment>
<feature type="compositionally biased region" description="Basic and acidic residues" evidence="3">
    <location>
        <begin position="964"/>
        <end position="973"/>
    </location>
</feature>
<feature type="compositionally biased region" description="Low complexity" evidence="3">
    <location>
        <begin position="106"/>
        <end position="134"/>
    </location>
</feature>
<feature type="region of interest" description="Disordered" evidence="3">
    <location>
        <begin position="963"/>
        <end position="993"/>
    </location>
</feature>
<feature type="region of interest" description="Disordered" evidence="3">
    <location>
        <begin position="1"/>
        <end position="64"/>
    </location>
</feature>
<evidence type="ECO:0000313" key="4">
    <source>
        <dbReference type="EMBL" id="CAK5280173.1"/>
    </source>
</evidence>
<evidence type="ECO:0000256" key="2">
    <source>
        <dbReference type="SAM" id="Coils"/>
    </source>
</evidence>
<feature type="compositionally biased region" description="Polar residues" evidence="3">
    <location>
        <begin position="135"/>
        <end position="145"/>
    </location>
</feature>
<protein>
    <submittedName>
        <fullName evidence="4">Uncharacterized protein</fullName>
    </submittedName>
</protein>
<feature type="compositionally biased region" description="Low complexity" evidence="3">
    <location>
        <begin position="76"/>
        <end position="86"/>
    </location>
</feature>
<accession>A0AAD2HST0</accession>
<dbReference type="Proteomes" id="UP001295794">
    <property type="component" value="Unassembled WGS sequence"/>
</dbReference>
<evidence type="ECO:0000313" key="5">
    <source>
        <dbReference type="Proteomes" id="UP001295794"/>
    </source>
</evidence>
<gene>
    <name evidence="4" type="ORF">MYCIT1_LOCUS30653</name>
</gene>
<feature type="non-terminal residue" evidence="4">
    <location>
        <position position="1042"/>
    </location>
</feature>
<feature type="coiled-coil region" evidence="2">
    <location>
        <begin position="705"/>
        <end position="746"/>
    </location>
</feature>
<feature type="coiled-coil region" evidence="2">
    <location>
        <begin position="814"/>
        <end position="936"/>
    </location>
</feature>
<sequence>MSDPVAEPLPVEESVVEDSPGQAEHEASDLTLSDLTTNAPAEGAAGDEDTEDGHGADAESVATGVEDAAAAVTAKPVPAVKAAAKTSTNGTASGVKKILTSGTFGASKSVSSKPSTSSAPAKAPAAAPLKKSISGPTTTKPTMTASRPAPSGTAAAVRKLTVSATKLTGPSIKPSVSASKPTTASSGATARGSVTSPVGSSGANTKDAPARPRASVSEGVKRAPIAPRASLAAVTKPPSKLASSTASKPTATKAPPSASAAPAKTRTTASIASIKEVHEDTKALEELQTKLSEATDELAVKSQAAAELEAQVEDLKASLATALADIEAKGSSAPEVTEAQLASEMQLKSTTEALEKLRAEHEQSTSSLQAIQEELNAAREATTVQTQLVETLQLQIETLSAEVAKATESYAALQASQASVSSDASAAASIEHDALLKAQSDFGAIQVEIEALKDAHKQSLEDLEGKLSTAVEDKASAVATLEETLADLTSQKEEAIAKLSEFEVENLELKESQESAEDERTKTAEHISTLERELSEAVAATQAAIDKAAAEQTEHAAQAGATQASHEQAIKEIADAHAQTTTQLDALKAELDGARADHETAVSEHARLLAESEAASAKKEADLAEQIKVISADLESQESQYNAKVDVVKKEHEQLLQEAFERAKAEASSLHQQDLQSLRSESGSTMDQVRAIHESTIEQLKAEHASVIESTVGDLEKQLAKLNIELKATQDDLVKAKANLDGARAEILTMTAQRDEARTTLEATPELSPQHAEEITRLRHEVVAKSDDLQAVEEMLAITKASIQSISQNHTVELEEAAKARAEEATKLQAAHDEEVKAWNTQKSELTSRLSDLEGELATLKATMNAETAAPKSNGAVAVPQSPGITKEELQHLHEAHNLKMNDLQAQHEKELKALRDQLEKAAADLDESIASVARKAMEIQAGAMRHWFHTLLTLAAVSRVRSRRTDRPDHSATRRLGSRSTQDQDSGKSRRIGEDASWTGWLFAMYIRISRCPPYLTTSFIPSTEIICILPEKCILPDSLR</sequence>
<dbReference type="AlphaFoldDB" id="A0AAD2HST0"/>
<evidence type="ECO:0000256" key="1">
    <source>
        <dbReference type="ARBA" id="ARBA00023054"/>
    </source>
</evidence>
<name>A0AAD2HST0_9AGAR</name>
<organism evidence="4 5">
    <name type="scientific">Mycena citricolor</name>
    <dbReference type="NCBI Taxonomy" id="2018698"/>
    <lineage>
        <taxon>Eukaryota</taxon>
        <taxon>Fungi</taxon>
        <taxon>Dikarya</taxon>
        <taxon>Basidiomycota</taxon>
        <taxon>Agaricomycotina</taxon>
        <taxon>Agaricomycetes</taxon>
        <taxon>Agaricomycetidae</taxon>
        <taxon>Agaricales</taxon>
        <taxon>Marasmiineae</taxon>
        <taxon>Mycenaceae</taxon>
        <taxon>Mycena</taxon>
    </lineage>
</organism>
<evidence type="ECO:0000256" key="3">
    <source>
        <dbReference type="SAM" id="MobiDB-lite"/>
    </source>
</evidence>
<dbReference type="PANTHER" id="PTHR18870">
    <property type="entry name" value="PROTEIN TAG-278-RELATED"/>
    <property type="match status" value="1"/>
</dbReference>
<feature type="compositionally biased region" description="Polar residues" evidence="3">
    <location>
        <begin position="162"/>
        <end position="204"/>
    </location>
</feature>
<feature type="coiled-coil region" evidence="2">
    <location>
        <begin position="570"/>
        <end position="604"/>
    </location>
</feature>
<reference evidence="4" key="1">
    <citation type="submission" date="2023-11" db="EMBL/GenBank/DDBJ databases">
        <authorList>
            <person name="De Vega J J."/>
            <person name="De Vega J J."/>
        </authorList>
    </citation>
    <scope>NUCLEOTIDE SEQUENCE</scope>
</reference>
<dbReference type="PANTHER" id="PTHR18870:SF9">
    <property type="entry name" value="PROTEIN TAG-278-RELATED"/>
    <property type="match status" value="1"/>
</dbReference>
<proteinExistence type="predicted"/>
<keyword evidence="5" id="KW-1185">Reference proteome</keyword>
<feature type="compositionally biased region" description="Polar residues" evidence="3">
    <location>
        <begin position="30"/>
        <end position="39"/>
    </location>
</feature>